<dbReference type="GO" id="GO:0031418">
    <property type="term" value="F:L-ascorbic acid binding"/>
    <property type="evidence" value="ECO:0007669"/>
    <property type="project" value="UniProtKB-KW"/>
</dbReference>
<dbReference type="InterPro" id="IPR005123">
    <property type="entry name" value="Oxoglu/Fe-dep_dioxygenase_dom"/>
</dbReference>
<dbReference type="PANTHER" id="PTHR12907">
    <property type="entry name" value="EGL NINE HOMOLOG-RELATED"/>
    <property type="match status" value="1"/>
</dbReference>
<sequence>MCGALAEQGYVIIPDFLAEAEANLLYQYAQELPDHHWHLAGIGREKQHTVNTGIRSDQIHWLSEEQPIEARWLELMEHLRTMLNRSLFMGLFDYECHLARYQPGSRYKRHLDAFKGRSNRVLSTVFYLNPNWREEDGGELIIYGENNQVLERVLPTQSTLVMFLSDTFVHEVTLAHRLRFSMTGWFRHNASLGQRIDPPA</sequence>
<dbReference type="InterPro" id="IPR051559">
    <property type="entry name" value="HIF_prolyl_hydroxylases"/>
</dbReference>
<dbReference type="AlphaFoldDB" id="A0A432X8L6"/>
<dbReference type="GO" id="GO:0031543">
    <property type="term" value="F:peptidyl-proline dioxygenase activity"/>
    <property type="evidence" value="ECO:0007669"/>
    <property type="project" value="TreeGrafter"/>
</dbReference>
<comment type="cofactor">
    <cofactor evidence="1">
        <name>L-ascorbate</name>
        <dbReference type="ChEBI" id="CHEBI:38290"/>
    </cofactor>
</comment>
<keyword evidence="6" id="KW-0408">Iron</keyword>
<keyword evidence="3" id="KW-0847">Vitamin C</keyword>
<keyword evidence="4" id="KW-0223">Dioxygenase</keyword>
<keyword evidence="2" id="KW-0479">Metal-binding</keyword>
<dbReference type="Proteomes" id="UP000286976">
    <property type="component" value="Unassembled WGS sequence"/>
</dbReference>
<keyword evidence="9" id="KW-1185">Reference proteome</keyword>
<name>A0A432X8L6_9GAMM</name>
<feature type="domain" description="Fe2OG dioxygenase" evidence="7">
    <location>
        <begin position="87"/>
        <end position="188"/>
    </location>
</feature>
<evidence type="ECO:0000256" key="3">
    <source>
        <dbReference type="ARBA" id="ARBA00022896"/>
    </source>
</evidence>
<keyword evidence="5" id="KW-0560">Oxidoreductase</keyword>
<proteinExistence type="predicted"/>
<evidence type="ECO:0000256" key="5">
    <source>
        <dbReference type="ARBA" id="ARBA00023002"/>
    </source>
</evidence>
<reference evidence="8 9" key="1">
    <citation type="journal article" date="2011" name="Front. Microbiol.">
        <title>Genomic signatures of strain selection and enhancement in Bacillus atrophaeus var. globigii, a historical biowarfare simulant.</title>
        <authorList>
            <person name="Gibbons H.S."/>
            <person name="Broomall S.M."/>
            <person name="McNew L.A."/>
            <person name="Daligault H."/>
            <person name="Chapman C."/>
            <person name="Bruce D."/>
            <person name="Karavis M."/>
            <person name="Krepps M."/>
            <person name="McGregor P.A."/>
            <person name="Hong C."/>
            <person name="Park K.H."/>
            <person name="Akmal A."/>
            <person name="Feldman A."/>
            <person name="Lin J.S."/>
            <person name="Chang W.E."/>
            <person name="Higgs B.W."/>
            <person name="Demirev P."/>
            <person name="Lindquist J."/>
            <person name="Liem A."/>
            <person name="Fochler E."/>
            <person name="Read T.D."/>
            <person name="Tapia R."/>
            <person name="Johnson S."/>
            <person name="Bishop-Lilly K.A."/>
            <person name="Detter C."/>
            <person name="Han C."/>
            <person name="Sozhamannan S."/>
            <person name="Rosenzweig C.N."/>
            <person name="Skowronski E.W."/>
        </authorList>
    </citation>
    <scope>NUCLEOTIDE SEQUENCE [LARGE SCALE GENOMIC DNA]</scope>
    <source>
        <strain evidence="8 9">AIT1</strain>
    </source>
</reference>
<evidence type="ECO:0000256" key="1">
    <source>
        <dbReference type="ARBA" id="ARBA00001961"/>
    </source>
</evidence>
<organism evidence="8 9">
    <name type="scientific">Aliidiomarina taiwanensis</name>
    <dbReference type="NCBI Taxonomy" id="946228"/>
    <lineage>
        <taxon>Bacteria</taxon>
        <taxon>Pseudomonadati</taxon>
        <taxon>Pseudomonadota</taxon>
        <taxon>Gammaproteobacteria</taxon>
        <taxon>Alteromonadales</taxon>
        <taxon>Idiomarinaceae</taxon>
        <taxon>Aliidiomarina</taxon>
    </lineage>
</organism>
<comment type="caution">
    <text evidence="8">The sequence shown here is derived from an EMBL/GenBank/DDBJ whole genome shotgun (WGS) entry which is preliminary data.</text>
</comment>
<accession>A0A432X8L6</accession>
<dbReference type="SMART" id="SM00702">
    <property type="entry name" value="P4Hc"/>
    <property type="match status" value="1"/>
</dbReference>
<dbReference type="Pfam" id="PF13640">
    <property type="entry name" value="2OG-FeII_Oxy_3"/>
    <property type="match status" value="1"/>
</dbReference>
<dbReference type="InterPro" id="IPR006620">
    <property type="entry name" value="Pro_4_hyd_alph"/>
</dbReference>
<dbReference type="SUPFAM" id="SSF51197">
    <property type="entry name" value="Clavaminate synthase-like"/>
    <property type="match status" value="1"/>
</dbReference>
<dbReference type="OrthoDB" id="9783171at2"/>
<dbReference type="GO" id="GO:0071456">
    <property type="term" value="P:cellular response to hypoxia"/>
    <property type="evidence" value="ECO:0007669"/>
    <property type="project" value="TreeGrafter"/>
</dbReference>
<evidence type="ECO:0000256" key="4">
    <source>
        <dbReference type="ARBA" id="ARBA00022964"/>
    </source>
</evidence>
<dbReference type="EMBL" id="PIPQ01000002">
    <property type="protein sequence ID" value="RUO43077.1"/>
    <property type="molecule type" value="Genomic_DNA"/>
</dbReference>
<dbReference type="GO" id="GO:0008198">
    <property type="term" value="F:ferrous iron binding"/>
    <property type="evidence" value="ECO:0007669"/>
    <property type="project" value="TreeGrafter"/>
</dbReference>
<evidence type="ECO:0000259" key="7">
    <source>
        <dbReference type="PROSITE" id="PS51471"/>
    </source>
</evidence>
<evidence type="ECO:0000313" key="9">
    <source>
        <dbReference type="Proteomes" id="UP000286976"/>
    </source>
</evidence>
<protein>
    <submittedName>
        <fullName evidence="8">Proline hydroxylase</fullName>
    </submittedName>
</protein>
<evidence type="ECO:0000313" key="8">
    <source>
        <dbReference type="EMBL" id="RUO43077.1"/>
    </source>
</evidence>
<dbReference type="PANTHER" id="PTHR12907:SF26">
    <property type="entry name" value="HIF PROLYL HYDROXYLASE, ISOFORM C"/>
    <property type="match status" value="1"/>
</dbReference>
<dbReference type="Gene3D" id="2.60.120.620">
    <property type="entry name" value="q2cbj1_9rhob like domain"/>
    <property type="match status" value="1"/>
</dbReference>
<gene>
    <name evidence="8" type="ORF">CWE15_04645</name>
</gene>
<dbReference type="PROSITE" id="PS51471">
    <property type="entry name" value="FE2OG_OXY"/>
    <property type="match status" value="1"/>
</dbReference>
<evidence type="ECO:0000256" key="2">
    <source>
        <dbReference type="ARBA" id="ARBA00022723"/>
    </source>
</evidence>
<dbReference type="InterPro" id="IPR044862">
    <property type="entry name" value="Pro_4_hyd_alph_FE2OG_OXY"/>
</dbReference>
<evidence type="ECO:0000256" key="6">
    <source>
        <dbReference type="ARBA" id="ARBA00023004"/>
    </source>
</evidence>